<accession>A0ABW2ZCF2</accession>
<dbReference type="EMBL" id="JBHTIA010000003">
    <property type="protein sequence ID" value="MFD0763962.1"/>
    <property type="molecule type" value="Genomic_DNA"/>
</dbReference>
<name>A0ABW2ZCF2_9SPHI</name>
<keyword evidence="1" id="KW-0732">Signal</keyword>
<evidence type="ECO:0000313" key="3">
    <source>
        <dbReference type="EMBL" id="MFD0763962.1"/>
    </source>
</evidence>
<dbReference type="InterPro" id="IPR016097">
    <property type="entry name" value="DUF695"/>
</dbReference>
<dbReference type="Proteomes" id="UP001597073">
    <property type="component" value="Unassembled WGS sequence"/>
</dbReference>
<protein>
    <submittedName>
        <fullName evidence="3">DUF695 domain-containing protein</fullName>
    </submittedName>
</protein>
<gene>
    <name evidence="3" type="ORF">ACFQZI_03815</name>
</gene>
<dbReference type="RefSeq" id="WP_377138629.1">
    <property type="nucleotide sequence ID" value="NZ_JBHTIA010000003.1"/>
</dbReference>
<comment type="caution">
    <text evidence="3">The sequence shown here is derived from an EMBL/GenBank/DDBJ whole genome shotgun (WGS) entry which is preliminary data.</text>
</comment>
<organism evidence="3 4">
    <name type="scientific">Mucilaginibacter lutimaris</name>
    <dbReference type="NCBI Taxonomy" id="931629"/>
    <lineage>
        <taxon>Bacteria</taxon>
        <taxon>Pseudomonadati</taxon>
        <taxon>Bacteroidota</taxon>
        <taxon>Sphingobacteriia</taxon>
        <taxon>Sphingobacteriales</taxon>
        <taxon>Sphingobacteriaceae</taxon>
        <taxon>Mucilaginibacter</taxon>
    </lineage>
</organism>
<dbReference type="Pfam" id="PF05117">
    <property type="entry name" value="DUF695"/>
    <property type="match status" value="1"/>
</dbReference>
<feature type="signal peptide" evidence="1">
    <location>
        <begin position="1"/>
        <end position="18"/>
    </location>
</feature>
<proteinExistence type="predicted"/>
<evidence type="ECO:0000313" key="4">
    <source>
        <dbReference type="Proteomes" id="UP001597073"/>
    </source>
</evidence>
<feature type="domain" description="DUF695" evidence="2">
    <location>
        <begin position="41"/>
        <end position="165"/>
    </location>
</feature>
<keyword evidence="4" id="KW-1185">Reference proteome</keyword>
<evidence type="ECO:0000259" key="2">
    <source>
        <dbReference type="Pfam" id="PF05117"/>
    </source>
</evidence>
<feature type="chain" id="PRO_5046951127" evidence="1">
    <location>
        <begin position="19"/>
        <end position="166"/>
    </location>
</feature>
<reference evidence="4" key="1">
    <citation type="journal article" date="2019" name="Int. J. Syst. Evol. Microbiol.">
        <title>The Global Catalogue of Microorganisms (GCM) 10K type strain sequencing project: providing services to taxonomists for standard genome sequencing and annotation.</title>
        <authorList>
            <consortium name="The Broad Institute Genomics Platform"/>
            <consortium name="The Broad Institute Genome Sequencing Center for Infectious Disease"/>
            <person name="Wu L."/>
            <person name="Ma J."/>
        </authorList>
    </citation>
    <scope>NUCLEOTIDE SEQUENCE [LARGE SCALE GENOMIC DNA]</scope>
    <source>
        <strain evidence="4">CCUG 60742</strain>
    </source>
</reference>
<sequence length="166" mass="18835">MKLSITSLLMLCLISCNAQFTKNAGALPEKFTVVKAKLGSGKAAVGSFNMAYKNYSLKESYPWCLKINMALDLKNVTENGLPVKAESDIANKYEDYLINNIRKLSTTLYVGHLYNDSFLDIYIYLDEPEKVNEFLKAEVGKKDVTRQFAYEIKEDANWETVADFLM</sequence>
<evidence type="ECO:0000256" key="1">
    <source>
        <dbReference type="SAM" id="SignalP"/>
    </source>
</evidence>